<dbReference type="SMART" id="SM00228">
    <property type="entry name" value="PDZ"/>
    <property type="match status" value="1"/>
</dbReference>
<dbReference type="PANTHER" id="PTHR43343:SF3">
    <property type="entry name" value="PROTEASE DO-LIKE 8, CHLOROPLASTIC"/>
    <property type="match status" value="1"/>
</dbReference>
<evidence type="ECO:0000256" key="1">
    <source>
        <dbReference type="ARBA" id="ARBA00010541"/>
    </source>
</evidence>
<dbReference type="AlphaFoldDB" id="A0A2H0UVD3"/>
<comment type="similarity">
    <text evidence="1">Belongs to the peptidase S1C family.</text>
</comment>
<dbReference type="InterPro" id="IPR001478">
    <property type="entry name" value="PDZ"/>
</dbReference>
<dbReference type="PROSITE" id="PS50106">
    <property type="entry name" value="PDZ"/>
    <property type="match status" value="1"/>
</dbReference>
<evidence type="ECO:0000256" key="3">
    <source>
        <dbReference type="ARBA" id="ARBA00022801"/>
    </source>
</evidence>
<proteinExistence type="inferred from homology"/>
<dbReference type="InterPro" id="IPR043504">
    <property type="entry name" value="Peptidase_S1_PA_chymotrypsin"/>
</dbReference>
<dbReference type="InterPro" id="IPR001940">
    <property type="entry name" value="Peptidase_S1C"/>
</dbReference>
<dbReference type="SUPFAM" id="SSF50156">
    <property type="entry name" value="PDZ domain-like"/>
    <property type="match status" value="1"/>
</dbReference>
<dbReference type="GO" id="GO:0006508">
    <property type="term" value="P:proteolysis"/>
    <property type="evidence" value="ECO:0007669"/>
    <property type="project" value="UniProtKB-KW"/>
</dbReference>
<dbReference type="Gene3D" id="2.30.42.10">
    <property type="match status" value="1"/>
</dbReference>
<accession>A0A2H0UVD3</accession>
<dbReference type="Proteomes" id="UP000230132">
    <property type="component" value="Unassembled WGS sequence"/>
</dbReference>
<dbReference type="GO" id="GO:0004252">
    <property type="term" value="F:serine-type endopeptidase activity"/>
    <property type="evidence" value="ECO:0007669"/>
    <property type="project" value="InterPro"/>
</dbReference>
<dbReference type="InterPro" id="IPR036034">
    <property type="entry name" value="PDZ_sf"/>
</dbReference>
<evidence type="ECO:0000313" key="6">
    <source>
        <dbReference type="Proteomes" id="UP000230132"/>
    </source>
</evidence>
<comment type="caution">
    <text evidence="5">The sequence shown here is derived from an EMBL/GenBank/DDBJ whole genome shotgun (WGS) entry which is preliminary data.</text>
</comment>
<feature type="domain" description="PDZ" evidence="4">
    <location>
        <begin position="235"/>
        <end position="329"/>
    </location>
</feature>
<dbReference type="EMBL" id="PFAX01000004">
    <property type="protein sequence ID" value="PIR90763.1"/>
    <property type="molecule type" value="Genomic_DNA"/>
</dbReference>
<reference evidence="6" key="1">
    <citation type="submission" date="2017-09" db="EMBL/GenBank/DDBJ databases">
        <title>Depth-based differentiation of microbial function through sediment-hosted aquifers and enrichment of novel symbionts in the deep terrestrial subsurface.</title>
        <authorList>
            <person name="Probst A.J."/>
            <person name="Ladd B."/>
            <person name="Jarett J.K."/>
            <person name="Geller-Mcgrath D.E."/>
            <person name="Sieber C.M.K."/>
            <person name="Emerson J.B."/>
            <person name="Anantharaman K."/>
            <person name="Thomas B.C."/>
            <person name="Malmstrom R."/>
            <person name="Stieglmeier M."/>
            <person name="Klingl A."/>
            <person name="Woyke T."/>
            <person name="Ryan C.M."/>
            <person name="Banfield J.F."/>
        </authorList>
    </citation>
    <scope>NUCLEOTIDE SEQUENCE [LARGE SCALE GENOMIC DNA]</scope>
</reference>
<protein>
    <recommendedName>
        <fullName evidence="4">PDZ domain-containing protein</fullName>
    </recommendedName>
</protein>
<dbReference type="Pfam" id="PF13365">
    <property type="entry name" value="Trypsin_2"/>
    <property type="match status" value="1"/>
</dbReference>
<dbReference type="PANTHER" id="PTHR43343">
    <property type="entry name" value="PEPTIDASE S12"/>
    <property type="match status" value="1"/>
</dbReference>
<dbReference type="Pfam" id="PF13180">
    <property type="entry name" value="PDZ_2"/>
    <property type="match status" value="1"/>
</dbReference>
<gene>
    <name evidence="5" type="ORF">COU05_00355</name>
</gene>
<dbReference type="InterPro" id="IPR009003">
    <property type="entry name" value="Peptidase_S1_PA"/>
</dbReference>
<evidence type="ECO:0000313" key="5">
    <source>
        <dbReference type="EMBL" id="PIR90763.1"/>
    </source>
</evidence>
<dbReference type="PRINTS" id="PR00834">
    <property type="entry name" value="PROTEASES2C"/>
</dbReference>
<evidence type="ECO:0000259" key="4">
    <source>
        <dbReference type="PROSITE" id="PS50106"/>
    </source>
</evidence>
<evidence type="ECO:0000256" key="2">
    <source>
        <dbReference type="ARBA" id="ARBA00022670"/>
    </source>
</evidence>
<dbReference type="InterPro" id="IPR051201">
    <property type="entry name" value="Chloro_Bact_Ser_Proteases"/>
</dbReference>
<sequence>MIILAVEKAIPAVVTIIISKDVPTYEQYIERQKPFGDSSPFEIQVPKLRQNGTQEQEIGSGSGFIVSKDGLIVTNKHVVYDNKAYYTVFMSDGSFYKAKVLGTDPVQDLALIKIETENEVNKTGQVKQKTFPILTLGDSSKIKIGQTAIAIGNALGEFSNTVSVGVISGTGRTITAEGAGISEILEDILQTDAAINKGNSGGPLLNLRGEVIGVNVAVAEEAQGIGFAVPINEAKIDIKQYQEQGKISRAFLGVRYVEADDSGVLISRGDNVNEPAITPDSAADKAGLKENDIILEVSGEKITPNNTLSKIIRQHYPGQTITLKVMRAQAILTLQAVLGDRTE</sequence>
<dbReference type="SUPFAM" id="SSF50494">
    <property type="entry name" value="Trypsin-like serine proteases"/>
    <property type="match status" value="1"/>
</dbReference>
<organism evidence="5 6">
    <name type="scientific">bacterium (Candidatus Gribaldobacteria) CG10_big_fil_rev_8_21_14_0_10_37_21</name>
    <dbReference type="NCBI Taxonomy" id="2014275"/>
    <lineage>
        <taxon>Bacteria</taxon>
        <taxon>Candidatus Gribaldobacteria</taxon>
    </lineage>
</organism>
<dbReference type="Gene3D" id="2.40.10.10">
    <property type="entry name" value="Trypsin-like serine proteases"/>
    <property type="match status" value="2"/>
</dbReference>
<name>A0A2H0UVD3_9BACT</name>
<keyword evidence="3" id="KW-0378">Hydrolase</keyword>
<keyword evidence="2" id="KW-0645">Protease</keyword>